<keyword evidence="4" id="KW-1185">Reference proteome</keyword>
<dbReference type="InterPro" id="IPR009057">
    <property type="entry name" value="Homeodomain-like_sf"/>
</dbReference>
<comment type="caution">
    <text evidence="3">The sequence shown here is derived from an EMBL/GenBank/DDBJ whole genome shotgun (WGS) entry which is preliminary data.</text>
</comment>
<keyword evidence="2" id="KW-1133">Transmembrane helix</keyword>
<gene>
    <name evidence="3" type="ORF">AVEN_256919_1</name>
</gene>
<organism evidence="3 4">
    <name type="scientific">Araneus ventricosus</name>
    <name type="common">Orbweaver spider</name>
    <name type="synonym">Epeira ventricosa</name>
    <dbReference type="NCBI Taxonomy" id="182803"/>
    <lineage>
        <taxon>Eukaryota</taxon>
        <taxon>Metazoa</taxon>
        <taxon>Ecdysozoa</taxon>
        <taxon>Arthropoda</taxon>
        <taxon>Chelicerata</taxon>
        <taxon>Arachnida</taxon>
        <taxon>Araneae</taxon>
        <taxon>Araneomorphae</taxon>
        <taxon>Entelegynae</taxon>
        <taxon>Araneoidea</taxon>
        <taxon>Araneidae</taxon>
        <taxon>Araneus</taxon>
    </lineage>
</organism>
<sequence length="90" mass="10123">MERNTFPVISKAAVLNFVIVLKAVSALNIFLEVGEMDELNISKEVDDGMKQVDAAKKYGLSQSKIANFLKKRKQIEEAANSNEINPQRKR</sequence>
<evidence type="ECO:0008006" key="5">
    <source>
        <dbReference type="Google" id="ProtNLM"/>
    </source>
</evidence>
<dbReference type="Proteomes" id="UP000499080">
    <property type="component" value="Unassembled WGS sequence"/>
</dbReference>
<name>A0A4Y2CGQ0_ARAVE</name>
<keyword evidence="2" id="KW-0472">Membrane</keyword>
<evidence type="ECO:0000256" key="2">
    <source>
        <dbReference type="SAM" id="Phobius"/>
    </source>
</evidence>
<accession>A0A4Y2CGQ0</accession>
<protein>
    <recommendedName>
        <fullName evidence="5">HTH psq-type domain-containing protein</fullName>
    </recommendedName>
</protein>
<dbReference type="AlphaFoldDB" id="A0A4Y2CGQ0"/>
<evidence type="ECO:0000313" key="3">
    <source>
        <dbReference type="EMBL" id="GBM03379.1"/>
    </source>
</evidence>
<dbReference type="OrthoDB" id="125347at2759"/>
<keyword evidence="2" id="KW-0812">Transmembrane</keyword>
<dbReference type="Gene3D" id="1.10.10.60">
    <property type="entry name" value="Homeodomain-like"/>
    <property type="match status" value="1"/>
</dbReference>
<evidence type="ECO:0000313" key="4">
    <source>
        <dbReference type="Proteomes" id="UP000499080"/>
    </source>
</evidence>
<evidence type="ECO:0000256" key="1">
    <source>
        <dbReference type="ARBA" id="ARBA00004123"/>
    </source>
</evidence>
<feature type="transmembrane region" description="Helical" evidence="2">
    <location>
        <begin position="12"/>
        <end position="31"/>
    </location>
</feature>
<comment type="subcellular location">
    <subcellularLocation>
        <location evidence="1">Nucleus</location>
    </subcellularLocation>
</comment>
<proteinExistence type="predicted"/>
<dbReference type="EMBL" id="BGPR01000190">
    <property type="protein sequence ID" value="GBM03379.1"/>
    <property type="molecule type" value="Genomic_DNA"/>
</dbReference>
<reference evidence="3 4" key="1">
    <citation type="journal article" date="2019" name="Sci. Rep.">
        <title>Orb-weaving spider Araneus ventricosus genome elucidates the spidroin gene catalogue.</title>
        <authorList>
            <person name="Kono N."/>
            <person name="Nakamura H."/>
            <person name="Ohtoshi R."/>
            <person name="Moran D.A.P."/>
            <person name="Shinohara A."/>
            <person name="Yoshida Y."/>
            <person name="Fujiwara M."/>
            <person name="Mori M."/>
            <person name="Tomita M."/>
            <person name="Arakawa K."/>
        </authorList>
    </citation>
    <scope>NUCLEOTIDE SEQUENCE [LARGE SCALE GENOMIC DNA]</scope>
</reference>
<dbReference type="SUPFAM" id="SSF46689">
    <property type="entry name" value="Homeodomain-like"/>
    <property type="match status" value="1"/>
</dbReference>
<dbReference type="GO" id="GO:0005634">
    <property type="term" value="C:nucleus"/>
    <property type="evidence" value="ECO:0007669"/>
    <property type="project" value="UniProtKB-SubCell"/>
</dbReference>